<feature type="domain" description="Cupin type-2" evidence="1">
    <location>
        <begin position="29"/>
        <end position="98"/>
    </location>
</feature>
<dbReference type="PANTHER" id="PTHR38599:SF1">
    <property type="entry name" value="CUPIN DOMAIN PROTEIN (AFU_ORTHOLOGUE AFUA_3G13620)"/>
    <property type="match status" value="1"/>
</dbReference>
<gene>
    <name evidence="2" type="ORF">HII31_04990</name>
</gene>
<dbReference type="InterPro" id="IPR013096">
    <property type="entry name" value="Cupin_2"/>
</dbReference>
<protein>
    <recommendedName>
        <fullName evidence="1">Cupin type-2 domain-containing protein</fullName>
    </recommendedName>
</protein>
<dbReference type="Pfam" id="PF07883">
    <property type="entry name" value="Cupin_2"/>
    <property type="match status" value="1"/>
</dbReference>
<dbReference type="InterPro" id="IPR014710">
    <property type="entry name" value="RmlC-like_jellyroll"/>
</dbReference>
<name>A0A8H6RLG5_9PEZI</name>
<dbReference type="SUPFAM" id="SSF51182">
    <property type="entry name" value="RmlC-like cupins"/>
    <property type="match status" value="1"/>
</dbReference>
<evidence type="ECO:0000313" key="2">
    <source>
        <dbReference type="EMBL" id="KAF7193644.1"/>
    </source>
</evidence>
<accession>A0A8H6RLG5</accession>
<proteinExistence type="predicted"/>
<reference evidence="2" key="1">
    <citation type="submission" date="2020-04" db="EMBL/GenBank/DDBJ databases">
        <title>Draft genome resource of the tomato pathogen Pseudocercospora fuligena.</title>
        <authorList>
            <person name="Zaccaron A."/>
        </authorList>
    </citation>
    <scope>NUCLEOTIDE SEQUENCE</scope>
    <source>
        <strain evidence="2">PF001</strain>
    </source>
</reference>
<organism evidence="2 3">
    <name type="scientific">Pseudocercospora fuligena</name>
    <dbReference type="NCBI Taxonomy" id="685502"/>
    <lineage>
        <taxon>Eukaryota</taxon>
        <taxon>Fungi</taxon>
        <taxon>Dikarya</taxon>
        <taxon>Ascomycota</taxon>
        <taxon>Pezizomycotina</taxon>
        <taxon>Dothideomycetes</taxon>
        <taxon>Dothideomycetidae</taxon>
        <taxon>Mycosphaerellales</taxon>
        <taxon>Mycosphaerellaceae</taxon>
        <taxon>Pseudocercospora</taxon>
    </lineage>
</organism>
<dbReference type="Proteomes" id="UP000660729">
    <property type="component" value="Unassembled WGS sequence"/>
</dbReference>
<comment type="caution">
    <text evidence="2">The sequence shown here is derived from an EMBL/GenBank/DDBJ whole genome shotgun (WGS) entry which is preliminary data.</text>
</comment>
<sequence>MTSAPTSRTVLLRHPIPELPGYETRTILLDYAPGYKAPPHTHPAAGPNYVISGTVISQWGENGKPSRFIAGETFTDYANELHYVGNGSDTERAKIVVTYVIKIDEENVKWV</sequence>
<dbReference type="Gene3D" id="2.60.120.10">
    <property type="entry name" value="Jelly Rolls"/>
    <property type="match status" value="1"/>
</dbReference>
<evidence type="ECO:0000259" key="1">
    <source>
        <dbReference type="Pfam" id="PF07883"/>
    </source>
</evidence>
<keyword evidence="3" id="KW-1185">Reference proteome</keyword>
<dbReference type="PANTHER" id="PTHR38599">
    <property type="entry name" value="CUPIN DOMAIN PROTEIN (AFU_ORTHOLOGUE AFUA_3G13620)"/>
    <property type="match status" value="1"/>
</dbReference>
<dbReference type="AlphaFoldDB" id="A0A8H6RLG5"/>
<dbReference type="InterPro" id="IPR011051">
    <property type="entry name" value="RmlC_Cupin_sf"/>
</dbReference>
<evidence type="ECO:0000313" key="3">
    <source>
        <dbReference type="Proteomes" id="UP000660729"/>
    </source>
</evidence>
<dbReference type="OrthoDB" id="5793281at2759"/>
<dbReference type="EMBL" id="JABCIY010000077">
    <property type="protein sequence ID" value="KAF7193644.1"/>
    <property type="molecule type" value="Genomic_DNA"/>
</dbReference>